<dbReference type="AlphaFoldDB" id="A0A4U5NBS7"/>
<name>A0A4U5NBS7_STECR</name>
<comment type="caution">
    <text evidence="2">The sequence shown here is derived from an EMBL/GenBank/DDBJ whole genome shotgun (WGS) entry which is preliminary data.</text>
</comment>
<dbReference type="EMBL" id="AZBU02000004">
    <property type="protein sequence ID" value="TKR80297.1"/>
    <property type="molecule type" value="Genomic_DNA"/>
</dbReference>
<evidence type="ECO:0000256" key="1">
    <source>
        <dbReference type="SAM" id="Phobius"/>
    </source>
</evidence>
<evidence type="ECO:0000313" key="2">
    <source>
        <dbReference type="EMBL" id="TKR80297.1"/>
    </source>
</evidence>
<dbReference type="Proteomes" id="UP000298663">
    <property type="component" value="Unassembled WGS sequence"/>
</dbReference>
<sequence>MRILPFDWFTSARVIGSFGFPFLLLRLPFYSSNPSDERFRQFFARSSRPRNSLRDSLLHFPPTVFHGYLGSIGESYLRRKHLLPYPEAHGRRQRDVAEFYVHGRPLRTLAVHLQRFYQHHFWLVVLVVQSRHLPPPHSPLDQSLLRRLWIPHSVRKRHPPGASVVLLAADFPRFQYSIFLMWYALAVLLIMTPYLKLEFEYQLDRHWFKEPSELLEKPIDHARHVVSFIYIIVILKYFCSVGTLIRS</sequence>
<feature type="transmembrane region" description="Helical" evidence="1">
    <location>
        <begin position="176"/>
        <end position="195"/>
    </location>
</feature>
<evidence type="ECO:0000313" key="3">
    <source>
        <dbReference type="Proteomes" id="UP000298663"/>
    </source>
</evidence>
<dbReference type="OrthoDB" id="10468673at2759"/>
<proteinExistence type="predicted"/>
<gene>
    <name evidence="2" type="ORF">L596_014390</name>
</gene>
<reference evidence="2 3" key="1">
    <citation type="journal article" date="2015" name="Genome Biol.">
        <title>Comparative genomics of Steinernema reveals deeply conserved gene regulatory networks.</title>
        <authorList>
            <person name="Dillman A.R."/>
            <person name="Macchietto M."/>
            <person name="Porter C.F."/>
            <person name="Rogers A."/>
            <person name="Williams B."/>
            <person name="Antoshechkin I."/>
            <person name="Lee M.M."/>
            <person name="Goodwin Z."/>
            <person name="Lu X."/>
            <person name="Lewis E.E."/>
            <person name="Goodrich-Blair H."/>
            <person name="Stock S.P."/>
            <person name="Adams B.J."/>
            <person name="Sternberg P.W."/>
            <person name="Mortazavi A."/>
        </authorList>
    </citation>
    <scope>NUCLEOTIDE SEQUENCE [LARGE SCALE GENOMIC DNA]</scope>
    <source>
        <strain evidence="2 3">ALL</strain>
    </source>
</reference>
<keyword evidence="1" id="KW-1133">Transmembrane helix</keyword>
<keyword evidence="3" id="KW-1185">Reference proteome</keyword>
<keyword evidence="1" id="KW-0472">Membrane</keyword>
<feature type="transmembrane region" description="Helical" evidence="1">
    <location>
        <begin position="225"/>
        <end position="245"/>
    </location>
</feature>
<keyword evidence="1" id="KW-0812">Transmembrane</keyword>
<accession>A0A4U5NBS7</accession>
<reference evidence="2 3" key="2">
    <citation type="journal article" date="2019" name="G3 (Bethesda)">
        <title>Hybrid Assembly of the Genome of the Entomopathogenic Nematode Steinernema carpocapsae Identifies the X-Chromosome.</title>
        <authorList>
            <person name="Serra L."/>
            <person name="Macchietto M."/>
            <person name="Macias-Munoz A."/>
            <person name="McGill C.J."/>
            <person name="Rodriguez I.M."/>
            <person name="Rodriguez B."/>
            <person name="Murad R."/>
            <person name="Mortazavi A."/>
        </authorList>
    </citation>
    <scope>NUCLEOTIDE SEQUENCE [LARGE SCALE GENOMIC DNA]</scope>
    <source>
        <strain evidence="2 3">ALL</strain>
    </source>
</reference>
<organism evidence="2 3">
    <name type="scientific">Steinernema carpocapsae</name>
    <name type="common">Entomopathogenic nematode</name>
    <dbReference type="NCBI Taxonomy" id="34508"/>
    <lineage>
        <taxon>Eukaryota</taxon>
        <taxon>Metazoa</taxon>
        <taxon>Ecdysozoa</taxon>
        <taxon>Nematoda</taxon>
        <taxon>Chromadorea</taxon>
        <taxon>Rhabditida</taxon>
        <taxon>Tylenchina</taxon>
        <taxon>Panagrolaimomorpha</taxon>
        <taxon>Strongyloidoidea</taxon>
        <taxon>Steinernematidae</taxon>
        <taxon>Steinernema</taxon>
    </lineage>
</organism>
<protein>
    <submittedName>
        <fullName evidence="2">Uncharacterized protein</fullName>
    </submittedName>
</protein>